<organism evidence="2 3">
    <name type="scientific">Alternaria arborescens</name>
    <dbReference type="NCBI Taxonomy" id="156630"/>
    <lineage>
        <taxon>Eukaryota</taxon>
        <taxon>Fungi</taxon>
        <taxon>Dikarya</taxon>
        <taxon>Ascomycota</taxon>
        <taxon>Pezizomycotina</taxon>
        <taxon>Dothideomycetes</taxon>
        <taxon>Pleosporomycetidae</taxon>
        <taxon>Pleosporales</taxon>
        <taxon>Pleosporineae</taxon>
        <taxon>Pleosporaceae</taxon>
        <taxon>Alternaria</taxon>
        <taxon>Alternaria sect. Alternaria</taxon>
    </lineage>
</organism>
<accession>A0A4V1X5I7</accession>
<dbReference type="InterPro" id="IPR003609">
    <property type="entry name" value="Pan_app"/>
</dbReference>
<proteinExistence type="predicted"/>
<protein>
    <recommendedName>
        <fullName evidence="1">Apple domain-containing protein</fullName>
    </recommendedName>
</protein>
<keyword evidence="3" id="KW-1185">Reference proteome</keyword>
<evidence type="ECO:0000313" key="3">
    <source>
        <dbReference type="Proteomes" id="UP000293823"/>
    </source>
</evidence>
<dbReference type="Proteomes" id="UP000293823">
    <property type="component" value="Unassembled WGS sequence"/>
</dbReference>
<feature type="domain" description="Apple" evidence="1">
    <location>
        <begin position="45"/>
        <end position="121"/>
    </location>
</feature>
<evidence type="ECO:0000313" key="2">
    <source>
        <dbReference type="EMBL" id="RYO63128.1"/>
    </source>
</evidence>
<comment type="caution">
    <text evidence="2">The sequence shown here is derived from an EMBL/GenBank/DDBJ whole genome shotgun (WGS) entry which is preliminary data.</text>
</comment>
<dbReference type="OrthoDB" id="3945067at2759"/>
<dbReference type="AlphaFoldDB" id="A0A4V1X5I7"/>
<evidence type="ECO:0000259" key="1">
    <source>
        <dbReference type="PROSITE" id="PS50948"/>
    </source>
</evidence>
<reference evidence="3" key="1">
    <citation type="journal article" date="2019" name="bioRxiv">
        <title>Genomics, evolutionary history and diagnostics of the Alternaria alternata species group including apple and Asian pear pathotypes.</title>
        <authorList>
            <person name="Armitage A.D."/>
            <person name="Cockerton H.M."/>
            <person name="Sreenivasaprasad S."/>
            <person name="Woodhall J.W."/>
            <person name="Lane C.R."/>
            <person name="Harrison R.J."/>
            <person name="Clarkson J.P."/>
        </authorList>
    </citation>
    <scope>NUCLEOTIDE SEQUENCE [LARGE SCALE GENOMIC DNA]</scope>
    <source>
        <strain evidence="3">RGR 97.0016</strain>
    </source>
</reference>
<dbReference type="EMBL" id="PEJP01000022">
    <property type="protein sequence ID" value="RYO63128.1"/>
    <property type="molecule type" value="Genomic_DNA"/>
</dbReference>
<name>A0A4V1X5I7_9PLEO</name>
<dbReference type="PROSITE" id="PS50948">
    <property type="entry name" value="PAN"/>
    <property type="match status" value="1"/>
</dbReference>
<gene>
    <name evidence="2" type="ORF">AA0113_g6207</name>
</gene>
<sequence length="129" mass="12973">MVLVTSTTTNTVVITTTTTITSITTTPAATATVAPVVAGGGSCGCSYTSVCGTQYVDTGAGVYITQASSLQQCVQQCDENFLCSEYSFQYSTGVCTQLHGEYNAVANAGFASGSIATGGRCAGVCSTSN</sequence>